<reference evidence="2 3" key="1">
    <citation type="submission" date="2017-06" db="EMBL/GenBank/DDBJ databases">
        <title>Ant-infecting Ophiocordyceps genomes reveal a high diversity of potential behavioral manipulation genes and a possible major role for enterotoxins.</title>
        <authorList>
            <person name="De Bekker C."/>
            <person name="Evans H.C."/>
            <person name="Brachmann A."/>
            <person name="Hughes D.P."/>
        </authorList>
    </citation>
    <scope>NUCLEOTIDE SEQUENCE [LARGE SCALE GENOMIC DNA]</scope>
    <source>
        <strain evidence="2 3">Map16</strain>
    </source>
</reference>
<dbReference type="Proteomes" id="UP000226431">
    <property type="component" value="Unassembled WGS sequence"/>
</dbReference>
<keyword evidence="3" id="KW-1185">Reference proteome</keyword>
<evidence type="ECO:0000256" key="1">
    <source>
        <dbReference type="SAM" id="MobiDB-lite"/>
    </source>
</evidence>
<gene>
    <name evidence="2" type="ORF">CDD80_6937</name>
</gene>
<organism evidence="2 3">
    <name type="scientific">Ophiocordyceps camponoti-rufipedis</name>
    <dbReference type="NCBI Taxonomy" id="2004952"/>
    <lineage>
        <taxon>Eukaryota</taxon>
        <taxon>Fungi</taxon>
        <taxon>Dikarya</taxon>
        <taxon>Ascomycota</taxon>
        <taxon>Pezizomycotina</taxon>
        <taxon>Sordariomycetes</taxon>
        <taxon>Hypocreomycetidae</taxon>
        <taxon>Hypocreales</taxon>
        <taxon>Ophiocordycipitaceae</taxon>
        <taxon>Ophiocordyceps</taxon>
    </lineage>
</organism>
<protein>
    <submittedName>
        <fullName evidence="2">Uncharacterized protein</fullName>
    </submittedName>
</protein>
<dbReference type="EMBL" id="NJES01000805">
    <property type="protein sequence ID" value="PHH69211.1"/>
    <property type="molecule type" value="Genomic_DNA"/>
</dbReference>
<dbReference type="OrthoDB" id="4924398at2759"/>
<feature type="compositionally biased region" description="Low complexity" evidence="1">
    <location>
        <begin position="433"/>
        <end position="443"/>
    </location>
</feature>
<evidence type="ECO:0000313" key="3">
    <source>
        <dbReference type="Proteomes" id="UP000226431"/>
    </source>
</evidence>
<sequence length="672" mass="76144">MGRISLYELARREASKRVIIEPLLWTQLQLDLLSCTFSKDSRPAQAMANLPPIQDHDNDARRQRLLGRWHLEFRYQPCGREELIWNFLCREQSLPLTWRRDDLFLCLGGHRHVRLPCSYVTLNDRVPIAAYTDIEMIDDLRMKLTWPYKDNRVDPPNYRLKHILKKRITPKQRLRDPYLVALLIALGQLQWRMLGEKKTRQAAGVKSKLVFSTKESLFMYSANISSSLLKMFENPRAKQTAPGSLAVQVFTIQFRPVETFRALADPRTHQRKVEDWKGKKSLCELVGDGKADWSPAASNWKGHHLLACRVICKEPQGVKLPLLEKFWPNKTEEIEVCLKQLIQGPAKPQESADDKTDLRPNDMAGLRQCSELLLVRSYTPDSLGYIWSGLARLLNSVDENPVQRRSNRDRGPPPGRGIYADSSKMNVAGSEGGSSEPSSDSDNASSVVFVERVAKPLLEEATLYFANNFIRCILNYGQNPLDKINPLELVQEHNRYTVERGALSVNAVDDGSIRESGGGFGSIAALVEAKRSLRGVDFPNEVLAQLVGQALALKMSRDRTVKTASRTEFVTIFVAGFYMRLFHFTITDNYVDELLKPFGEAKDVEMDDLADDQEMADQELGDDQGGLDDDSNTFMIVHSTKLLNLRSNQGRKAAVRNIIALTRGAPRQFRSD</sequence>
<comment type="caution">
    <text evidence="2">The sequence shown here is derived from an EMBL/GenBank/DDBJ whole genome shotgun (WGS) entry which is preliminary data.</text>
</comment>
<name>A0A2C5YQL5_9HYPO</name>
<evidence type="ECO:0000313" key="2">
    <source>
        <dbReference type="EMBL" id="PHH69211.1"/>
    </source>
</evidence>
<feature type="region of interest" description="Disordered" evidence="1">
    <location>
        <begin position="400"/>
        <end position="443"/>
    </location>
</feature>
<proteinExistence type="predicted"/>
<accession>A0A2C5YQL5</accession>
<dbReference type="AlphaFoldDB" id="A0A2C5YQL5"/>